<gene>
    <name evidence="1" type="ORF">RHMOL_Rhmol05G0107700</name>
</gene>
<evidence type="ECO:0000313" key="1">
    <source>
        <dbReference type="EMBL" id="KAI8554555.1"/>
    </source>
</evidence>
<dbReference type="Proteomes" id="UP001062846">
    <property type="component" value="Chromosome 5"/>
</dbReference>
<dbReference type="EMBL" id="CM046392">
    <property type="protein sequence ID" value="KAI8554555.1"/>
    <property type="molecule type" value="Genomic_DNA"/>
</dbReference>
<accession>A0ACC0NMN8</accession>
<sequence length="119" mass="13527">MRFIQTWHADGMRLGMSDESKTTTYNMVDAISRSTVQARHKLIQSDPIRYPLSRTVLLIKLDNQGMWHLRSQDAGSRYLGQELYIRVKGVGQNEPSTISPRDEVPIPENLIRCGRAVSA</sequence>
<evidence type="ECO:0000313" key="2">
    <source>
        <dbReference type="Proteomes" id="UP001062846"/>
    </source>
</evidence>
<proteinExistence type="predicted"/>
<name>A0ACC0NMN8_RHOML</name>
<protein>
    <submittedName>
        <fullName evidence="1">Uncharacterized protein</fullName>
    </submittedName>
</protein>
<reference evidence="1" key="1">
    <citation type="submission" date="2022-02" db="EMBL/GenBank/DDBJ databases">
        <title>Plant Genome Project.</title>
        <authorList>
            <person name="Zhang R.-G."/>
        </authorList>
    </citation>
    <scope>NUCLEOTIDE SEQUENCE</scope>
    <source>
        <strain evidence="1">AT1</strain>
    </source>
</reference>
<comment type="caution">
    <text evidence="1">The sequence shown here is derived from an EMBL/GenBank/DDBJ whole genome shotgun (WGS) entry which is preliminary data.</text>
</comment>
<organism evidence="1 2">
    <name type="scientific">Rhododendron molle</name>
    <name type="common">Chinese azalea</name>
    <name type="synonym">Azalea mollis</name>
    <dbReference type="NCBI Taxonomy" id="49168"/>
    <lineage>
        <taxon>Eukaryota</taxon>
        <taxon>Viridiplantae</taxon>
        <taxon>Streptophyta</taxon>
        <taxon>Embryophyta</taxon>
        <taxon>Tracheophyta</taxon>
        <taxon>Spermatophyta</taxon>
        <taxon>Magnoliopsida</taxon>
        <taxon>eudicotyledons</taxon>
        <taxon>Gunneridae</taxon>
        <taxon>Pentapetalae</taxon>
        <taxon>asterids</taxon>
        <taxon>Ericales</taxon>
        <taxon>Ericaceae</taxon>
        <taxon>Ericoideae</taxon>
        <taxon>Rhodoreae</taxon>
        <taxon>Rhododendron</taxon>
    </lineage>
</organism>
<keyword evidence="2" id="KW-1185">Reference proteome</keyword>